<gene>
    <name evidence="2" type="ORF">AAF712_009150</name>
</gene>
<accession>A0ABR2ZQK6</accession>
<evidence type="ECO:0000313" key="2">
    <source>
        <dbReference type="EMBL" id="KAL0063960.1"/>
    </source>
</evidence>
<feature type="region of interest" description="Disordered" evidence="1">
    <location>
        <begin position="218"/>
        <end position="259"/>
    </location>
</feature>
<dbReference type="EMBL" id="JBBXMP010000070">
    <property type="protein sequence ID" value="KAL0063960.1"/>
    <property type="molecule type" value="Genomic_DNA"/>
</dbReference>
<dbReference type="Proteomes" id="UP001437256">
    <property type="component" value="Unassembled WGS sequence"/>
</dbReference>
<protein>
    <submittedName>
        <fullName evidence="2">Uncharacterized protein</fullName>
    </submittedName>
</protein>
<organism evidence="2 3">
    <name type="scientific">Marasmius tenuissimus</name>
    <dbReference type="NCBI Taxonomy" id="585030"/>
    <lineage>
        <taxon>Eukaryota</taxon>
        <taxon>Fungi</taxon>
        <taxon>Dikarya</taxon>
        <taxon>Basidiomycota</taxon>
        <taxon>Agaricomycotina</taxon>
        <taxon>Agaricomycetes</taxon>
        <taxon>Agaricomycetidae</taxon>
        <taxon>Agaricales</taxon>
        <taxon>Marasmiineae</taxon>
        <taxon>Marasmiaceae</taxon>
        <taxon>Marasmius</taxon>
    </lineage>
</organism>
<comment type="caution">
    <text evidence="2">The sequence shown here is derived from an EMBL/GenBank/DDBJ whole genome shotgun (WGS) entry which is preliminary data.</text>
</comment>
<evidence type="ECO:0000313" key="3">
    <source>
        <dbReference type="Proteomes" id="UP001437256"/>
    </source>
</evidence>
<name>A0ABR2ZQK6_9AGAR</name>
<feature type="compositionally biased region" description="Basic and acidic residues" evidence="1">
    <location>
        <begin position="272"/>
        <end position="284"/>
    </location>
</feature>
<feature type="compositionally biased region" description="Basic and acidic residues" evidence="1">
    <location>
        <begin position="240"/>
        <end position="259"/>
    </location>
</feature>
<reference evidence="2 3" key="1">
    <citation type="submission" date="2024-05" db="EMBL/GenBank/DDBJ databases">
        <title>A draft genome resource for the thread blight pathogen Marasmius tenuissimus strain MS-2.</title>
        <authorList>
            <person name="Yulfo-Soto G.E."/>
            <person name="Baruah I.K."/>
            <person name="Amoako-Attah I."/>
            <person name="Bukari Y."/>
            <person name="Meinhardt L.W."/>
            <person name="Bailey B.A."/>
            <person name="Cohen S.P."/>
        </authorList>
    </citation>
    <scope>NUCLEOTIDE SEQUENCE [LARGE SCALE GENOMIC DNA]</scope>
    <source>
        <strain evidence="2 3">MS-2</strain>
    </source>
</reference>
<sequence>MIEGDLELASLKDIKGPTRAKQDSPKLQFNLFACQISHTLNPDMMSIQPQALTRRPDTPRPLGLAPPSYSAASEWYVFNQLGCIFSAEPNGGDIIFHDPLTGTTAKLTAMNVVEMIHYNVALKLDFVNAGPAPNLYYPLATSVNIHLPSQYKRRFTIVSPGGRKYKSDSPVQYANFFPIDSGIGRRFCDCDLYKNAHARYPCVPTLMLPPPVYSPSDPANQYTTWQPPNAVPGPAGRDSSSLRESKRKESKWGKRRKEFRDALTKKKVSKMAEAEEIEMAKEDPAQVSDSASGANVASMPAGNSSALEVIMTADDDLDSIYN</sequence>
<feature type="compositionally biased region" description="Polar residues" evidence="1">
    <location>
        <begin position="287"/>
        <end position="300"/>
    </location>
</feature>
<feature type="compositionally biased region" description="Polar residues" evidence="1">
    <location>
        <begin position="218"/>
        <end position="227"/>
    </location>
</feature>
<proteinExistence type="predicted"/>
<feature type="region of interest" description="Disordered" evidence="1">
    <location>
        <begin position="272"/>
        <end position="300"/>
    </location>
</feature>
<keyword evidence="3" id="KW-1185">Reference proteome</keyword>
<evidence type="ECO:0000256" key="1">
    <source>
        <dbReference type="SAM" id="MobiDB-lite"/>
    </source>
</evidence>